<proteinExistence type="predicted"/>
<name>A0A2U3LJ58_9FIRM</name>
<protein>
    <submittedName>
        <fullName evidence="1">Uncharacterized protein</fullName>
    </submittedName>
</protein>
<dbReference type="Pfam" id="PF18180">
    <property type="entry name" value="LD_cluster3"/>
    <property type="match status" value="1"/>
</dbReference>
<evidence type="ECO:0000313" key="1">
    <source>
        <dbReference type="EMBL" id="SPF51953.1"/>
    </source>
</evidence>
<reference evidence="2" key="1">
    <citation type="submission" date="2018-02" db="EMBL/GenBank/DDBJ databases">
        <authorList>
            <person name="Hausmann B."/>
        </authorList>
    </citation>
    <scope>NUCLEOTIDE SEQUENCE [LARGE SCALE GENOMIC DNA]</scope>
    <source>
        <strain evidence="2">Peat soil MAG SbF1</strain>
    </source>
</reference>
<accession>A0A2U3LJ58</accession>
<dbReference type="InterPro" id="IPR041197">
    <property type="entry name" value="LD_cluster3"/>
</dbReference>
<gene>
    <name evidence="1" type="ORF">SBF1_5490002</name>
</gene>
<dbReference type="EMBL" id="OMOF01000500">
    <property type="protein sequence ID" value="SPF51953.1"/>
    <property type="molecule type" value="Genomic_DNA"/>
</dbReference>
<organism evidence="1 2">
    <name type="scientific">Candidatus Desulfosporosinus infrequens</name>
    <dbReference type="NCBI Taxonomy" id="2043169"/>
    <lineage>
        <taxon>Bacteria</taxon>
        <taxon>Bacillati</taxon>
        <taxon>Bacillota</taxon>
        <taxon>Clostridia</taxon>
        <taxon>Eubacteriales</taxon>
        <taxon>Desulfitobacteriaceae</taxon>
        <taxon>Desulfosporosinus</taxon>
    </lineage>
</organism>
<evidence type="ECO:0000313" key="2">
    <source>
        <dbReference type="Proteomes" id="UP000238916"/>
    </source>
</evidence>
<dbReference type="Proteomes" id="UP000238916">
    <property type="component" value="Unassembled WGS sequence"/>
</dbReference>
<sequence length="157" mass="17567">MFFNLGKKLYPNNYKEYIHLYISKYFATTGIIGDLNSYAAVTATENVEEDREKSLSLMRKTMIEDNKALALICLGGKTKAGGHKPGVDEEIELARAKGLPVFIIGSVGGRSSEIAKEYEFGGWKEHLNSMSNEDNKMLMVSLDYRVMANKIFRSLGL</sequence>
<dbReference type="AlphaFoldDB" id="A0A2U3LJ58"/>